<evidence type="ECO:0000313" key="1">
    <source>
        <dbReference type="EMBL" id="EHM52735.1"/>
    </source>
</evidence>
<gene>
    <name evidence="1" type="ORF">HMPREF9080_02145</name>
</gene>
<comment type="caution">
    <text evidence="1">The sequence shown here is derived from an EMBL/GenBank/DDBJ whole genome shotgun (WGS) entry which is preliminary data.</text>
</comment>
<dbReference type="EMBL" id="AGCM01000124">
    <property type="protein sequence ID" value="EHM52735.1"/>
    <property type="molecule type" value="Genomic_DNA"/>
</dbReference>
<sequence>MSILCWIALPHIAVIIQEVLRRYYLKSRFHLADSGRWVVLFHHDPFRTGAASR</sequence>
<reference evidence="1 2" key="1">
    <citation type="submission" date="2011-08" db="EMBL/GenBank/DDBJ databases">
        <authorList>
            <person name="Weinstock G."/>
            <person name="Sodergren E."/>
            <person name="Clifton S."/>
            <person name="Fulton L."/>
            <person name="Fulton B."/>
            <person name="Courtney L."/>
            <person name="Fronick C."/>
            <person name="Harrison M."/>
            <person name="Strong C."/>
            <person name="Farmer C."/>
            <person name="Delahaunty K."/>
            <person name="Markovic C."/>
            <person name="Hall O."/>
            <person name="Minx P."/>
            <person name="Tomlinson C."/>
            <person name="Mitreva M."/>
            <person name="Hou S."/>
            <person name="Chen J."/>
            <person name="Wollam A."/>
            <person name="Pepin K.H."/>
            <person name="Johnson M."/>
            <person name="Bhonagiri V."/>
            <person name="Zhang X."/>
            <person name="Suruliraj S."/>
            <person name="Warren W."/>
            <person name="Chinwalla A."/>
            <person name="Mardis E.R."/>
            <person name="Wilson R.K."/>
        </authorList>
    </citation>
    <scope>NUCLEOTIDE SEQUENCE [LARGE SCALE GENOMIC DNA]</scope>
    <source>
        <strain evidence="1 2">F0432</strain>
    </source>
</reference>
<protein>
    <submittedName>
        <fullName evidence="1">Uncharacterized protein</fullName>
    </submittedName>
</protein>
<evidence type="ECO:0000313" key="2">
    <source>
        <dbReference type="Proteomes" id="UP000004750"/>
    </source>
</evidence>
<organism evidence="1 2">
    <name type="scientific">Cardiobacterium valvarum F0432</name>
    <dbReference type="NCBI Taxonomy" id="797473"/>
    <lineage>
        <taxon>Bacteria</taxon>
        <taxon>Pseudomonadati</taxon>
        <taxon>Pseudomonadota</taxon>
        <taxon>Gammaproteobacteria</taxon>
        <taxon>Cardiobacteriales</taxon>
        <taxon>Cardiobacteriaceae</taxon>
        <taxon>Cardiobacterium</taxon>
    </lineage>
</organism>
<dbReference type="AlphaFoldDB" id="G9ZH88"/>
<accession>G9ZH88</accession>
<dbReference type="HOGENOM" id="CLU_3059773_0_0_6"/>
<dbReference type="Proteomes" id="UP000004750">
    <property type="component" value="Unassembled WGS sequence"/>
</dbReference>
<dbReference type="STRING" id="797473.HMPREF9080_02145"/>
<proteinExistence type="predicted"/>
<name>G9ZH88_9GAMM</name>